<accession>A0A1S5Y359</accession>
<sequence length="256" mass="30182">MPERYLMVQFGVEKEVVRDFGYKELFLTYRGERTPYKGIIKDGELLAIVSRRYYLFENERLLRVLRTFSELYSAPMRIIAQTKTQVYVELKKTDSYTLLVQNSVDGTEALKVWYAYKIGEYPIPIVSKHLLYMKHIGARIGEVERELPEILSVFMNSIEQVLLPFVHILPREVTKEQLEEVKDIGIPDKYLSGLTLHTLTGNLTVGKLLARVSRKLWRENIKMVTRKRYFKLLLDLIFIWHEDAFEQIKESLRCIV</sequence>
<gene>
    <name evidence="1" type="ORF">JDFR1000234_80</name>
</gene>
<reference evidence="1" key="1">
    <citation type="journal article" date="2017" name="MBio">
        <title>Viruses in the Oceanic Basement.</title>
        <authorList>
            <person name="Nigro O.D."/>
            <person name="Jungbluth S.P."/>
            <person name="Steward G.F."/>
            <person name="Rappe M.S."/>
        </authorList>
    </citation>
    <scope>NUCLEOTIDE SEQUENCE</scope>
    <source>
        <strain evidence="1">JdFR1000234</strain>
    </source>
</reference>
<organism evidence="1">
    <name type="scientific">uncultured archaeal virus</name>
    <dbReference type="NCBI Taxonomy" id="1960247"/>
    <lineage>
        <taxon>Viruses</taxon>
        <taxon>environmental samples</taxon>
    </lineage>
</organism>
<proteinExistence type="predicted"/>
<evidence type="ECO:0000313" key="1">
    <source>
        <dbReference type="EMBL" id="AQQ75555.1"/>
    </source>
</evidence>
<name>A0A1S5Y359_9VIRU</name>
<protein>
    <submittedName>
        <fullName evidence="1">Uncharacterized protein</fullName>
    </submittedName>
</protein>
<dbReference type="EMBL" id="KY229235">
    <property type="protein sequence ID" value="AQQ75555.1"/>
    <property type="molecule type" value="Genomic_DNA"/>
</dbReference>